<dbReference type="InterPro" id="IPR013604">
    <property type="entry name" value="7TM_chemorcpt"/>
</dbReference>
<evidence type="ECO:0000313" key="7">
    <source>
        <dbReference type="EMBL" id="KAL3275937.1"/>
    </source>
</evidence>
<comment type="subcellular location">
    <subcellularLocation>
        <location evidence="1">Cell membrane</location>
        <topology evidence="1">Multi-pass membrane protein</topology>
    </subcellularLocation>
</comment>
<name>A0ABD2NBR2_9CUCU</name>
<evidence type="ECO:0000256" key="3">
    <source>
        <dbReference type="ARBA" id="ARBA00022692"/>
    </source>
</evidence>
<evidence type="ECO:0000256" key="4">
    <source>
        <dbReference type="ARBA" id="ARBA00022989"/>
    </source>
</evidence>
<dbReference type="EMBL" id="JABFTP020000083">
    <property type="protein sequence ID" value="KAL3275937.1"/>
    <property type="molecule type" value="Genomic_DNA"/>
</dbReference>
<evidence type="ECO:0000256" key="5">
    <source>
        <dbReference type="ARBA" id="ARBA00023136"/>
    </source>
</evidence>
<accession>A0ABD2NBR2</accession>
<keyword evidence="3 6" id="KW-0812">Transmembrane</keyword>
<sequence>MSVNALNYQTIFPMKPILGSPNQQDVFIFLTYTSCEGEHKANPALMKLSNAETIEYFRLLHGELCKFICNVNECFNPQLLIHTTVEILMLVINWYAVIIGIAYNFNNPESAAILILNSVFAAVHTVGLFLFLRNAQQLTNTLQAYTAFLIDYSIRVTSPSEFLQLRIFIEKVREYNPFTANGMFVIDLGVAGPIFTNILTYVLVALQFDITV</sequence>
<evidence type="ECO:0008006" key="9">
    <source>
        <dbReference type="Google" id="ProtNLM"/>
    </source>
</evidence>
<reference evidence="7 8" key="1">
    <citation type="journal article" date="2021" name="BMC Biol.">
        <title>Horizontally acquired antibacterial genes associated with adaptive radiation of ladybird beetles.</title>
        <authorList>
            <person name="Li H.S."/>
            <person name="Tang X.F."/>
            <person name="Huang Y.H."/>
            <person name="Xu Z.Y."/>
            <person name="Chen M.L."/>
            <person name="Du X.Y."/>
            <person name="Qiu B.Y."/>
            <person name="Chen P.T."/>
            <person name="Zhang W."/>
            <person name="Slipinski A."/>
            <person name="Escalona H.E."/>
            <person name="Waterhouse R.M."/>
            <person name="Zwick A."/>
            <person name="Pang H."/>
        </authorList>
    </citation>
    <scope>NUCLEOTIDE SEQUENCE [LARGE SCALE GENOMIC DNA]</scope>
    <source>
        <strain evidence="7">SYSU2018</strain>
    </source>
</reference>
<keyword evidence="2" id="KW-1003">Cell membrane</keyword>
<dbReference type="GO" id="GO:0005886">
    <property type="term" value="C:plasma membrane"/>
    <property type="evidence" value="ECO:0007669"/>
    <property type="project" value="UniProtKB-SubCell"/>
</dbReference>
<feature type="transmembrane region" description="Helical" evidence="6">
    <location>
        <begin position="87"/>
        <end position="105"/>
    </location>
</feature>
<organism evidence="7 8">
    <name type="scientific">Cryptolaemus montrouzieri</name>
    <dbReference type="NCBI Taxonomy" id="559131"/>
    <lineage>
        <taxon>Eukaryota</taxon>
        <taxon>Metazoa</taxon>
        <taxon>Ecdysozoa</taxon>
        <taxon>Arthropoda</taxon>
        <taxon>Hexapoda</taxon>
        <taxon>Insecta</taxon>
        <taxon>Pterygota</taxon>
        <taxon>Neoptera</taxon>
        <taxon>Endopterygota</taxon>
        <taxon>Coleoptera</taxon>
        <taxon>Polyphaga</taxon>
        <taxon>Cucujiformia</taxon>
        <taxon>Coccinelloidea</taxon>
        <taxon>Coccinellidae</taxon>
        <taxon>Scymninae</taxon>
        <taxon>Scymnini</taxon>
        <taxon>Cryptolaemus</taxon>
    </lineage>
</organism>
<keyword evidence="5 6" id="KW-0472">Membrane</keyword>
<keyword evidence="4 6" id="KW-1133">Transmembrane helix</keyword>
<evidence type="ECO:0000256" key="2">
    <source>
        <dbReference type="ARBA" id="ARBA00022475"/>
    </source>
</evidence>
<comment type="caution">
    <text evidence="7">The sequence shown here is derived from an EMBL/GenBank/DDBJ whole genome shotgun (WGS) entry which is preliminary data.</text>
</comment>
<evidence type="ECO:0000256" key="1">
    <source>
        <dbReference type="ARBA" id="ARBA00004651"/>
    </source>
</evidence>
<dbReference type="Proteomes" id="UP001516400">
    <property type="component" value="Unassembled WGS sequence"/>
</dbReference>
<feature type="transmembrane region" description="Helical" evidence="6">
    <location>
        <begin position="111"/>
        <end position="132"/>
    </location>
</feature>
<protein>
    <recommendedName>
        <fullName evidence="9">Gustatory receptor</fullName>
    </recommendedName>
</protein>
<evidence type="ECO:0000256" key="6">
    <source>
        <dbReference type="SAM" id="Phobius"/>
    </source>
</evidence>
<evidence type="ECO:0000313" key="8">
    <source>
        <dbReference type="Proteomes" id="UP001516400"/>
    </source>
</evidence>
<proteinExistence type="predicted"/>
<dbReference type="Pfam" id="PF08395">
    <property type="entry name" value="7tm_7"/>
    <property type="match status" value="1"/>
</dbReference>
<gene>
    <name evidence="7" type="ORF">HHI36_020671</name>
</gene>
<keyword evidence="8" id="KW-1185">Reference proteome</keyword>
<dbReference type="AlphaFoldDB" id="A0ABD2NBR2"/>